<feature type="domain" description="FAD dependent oxidoreductase" evidence="13">
    <location>
        <begin position="8"/>
        <end position="360"/>
    </location>
</feature>
<comment type="caution">
    <text evidence="15">The sequence shown here is derived from an EMBL/GenBank/DDBJ whole genome shotgun (WGS) entry which is preliminary data.</text>
</comment>
<dbReference type="PRINTS" id="PR01001">
    <property type="entry name" value="FADG3PDH"/>
</dbReference>
<dbReference type="PANTHER" id="PTHR11985">
    <property type="entry name" value="GLYCEROL-3-PHOSPHATE DEHYDROGENASE"/>
    <property type="match status" value="1"/>
</dbReference>
<dbReference type="GO" id="GO:0046168">
    <property type="term" value="P:glycerol-3-phosphate catabolic process"/>
    <property type="evidence" value="ECO:0007669"/>
    <property type="project" value="TreeGrafter"/>
</dbReference>
<dbReference type="InterPro" id="IPR006076">
    <property type="entry name" value="FAD-dep_OxRdtase"/>
</dbReference>
<evidence type="ECO:0000259" key="13">
    <source>
        <dbReference type="Pfam" id="PF01266"/>
    </source>
</evidence>
<dbReference type="InterPro" id="IPR038299">
    <property type="entry name" value="DAO_C_sf"/>
</dbReference>
<keyword evidence="5" id="KW-0963">Cytoplasm</keyword>
<dbReference type="Proteomes" id="UP000468735">
    <property type="component" value="Unassembled WGS sequence"/>
</dbReference>
<dbReference type="Gene3D" id="1.10.8.870">
    <property type="entry name" value="Alpha-glycerophosphate oxidase, cap domain"/>
    <property type="match status" value="1"/>
</dbReference>
<evidence type="ECO:0000256" key="4">
    <source>
        <dbReference type="ARBA" id="ARBA00013029"/>
    </source>
</evidence>
<evidence type="ECO:0000256" key="12">
    <source>
        <dbReference type="SAM" id="MobiDB-lite"/>
    </source>
</evidence>
<dbReference type="GO" id="GO:0004368">
    <property type="term" value="F:glycerol-3-phosphate dehydrogenase (quinone) activity"/>
    <property type="evidence" value="ECO:0007669"/>
    <property type="project" value="UniProtKB-EC"/>
</dbReference>
<feature type="region of interest" description="Disordered" evidence="12">
    <location>
        <begin position="525"/>
        <end position="550"/>
    </location>
</feature>
<dbReference type="PANTHER" id="PTHR11985:SF31">
    <property type="entry name" value="GLYCEROL-3-PHOSPHATE DEHYDROGENASE 2"/>
    <property type="match status" value="1"/>
</dbReference>
<evidence type="ECO:0000256" key="9">
    <source>
        <dbReference type="ARBA" id="ARBA00023002"/>
    </source>
</evidence>
<dbReference type="AlphaFoldDB" id="A0A6H9YV77"/>
<reference evidence="15 16" key="1">
    <citation type="submission" date="2019-09" db="EMBL/GenBank/DDBJ databases">
        <title>Actinomadura physcomitrii sp. nov., a novel actinomycete isolated from moss [Physcomitrium sphaericum (Ludw) Fuernr].</title>
        <authorList>
            <person name="Zhuang X."/>
            <person name="Liu C."/>
        </authorList>
    </citation>
    <scope>NUCLEOTIDE SEQUENCE [LARGE SCALE GENOMIC DNA]</scope>
    <source>
        <strain evidence="15 16">HMC1</strain>
    </source>
</reference>
<dbReference type="Pfam" id="PF01266">
    <property type="entry name" value="DAO"/>
    <property type="match status" value="1"/>
</dbReference>
<dbReference type="OrthoDB" id="9766796at2"/>
<comment type="similarity">
    <text evidence="3 11">Belongs to the FAD-dependent glycerol-3-phosphate dehydrogenase family.</text>
</comment>
<evidence type="ECO:0000256" key="7">
    <source>
        <dbReference type="ARBA" id="ARBA00022798"/>
    </source>
</evidence>
<keyword evidence="9 11" id="KW-0560">Oxidoreductase</keyword>
<keyword evidence="8" id="KW-0274">FAD</keyword>
<dbReference type="SUPFAM" id="SSF51905">
    <property type="entry name" value="FAD/NAD(P)-binding domain"/>
    <property type="match status" value="1"/>
</dbReference>
<comment type="cofactor">
    <cofactor evidence="1 11">
        <name>FAD</name>
        <dbReference type="ChEBI" id="CHEBI:57692"/>
    </cofactor>
</comment>
<comment type="subcellular location">
    <subcellularLocation>
        <location evidence="2">Cytoplasm</location>
    </subcellularLocation>
</comment>
<proteinExistence type="inferred from homology"/>
<protein>
    <recommendedName>
        <fullName evidence="4 11">Glycerol-3-phosphate dehydrogenase</fullName>
        <ecNumber evidence="4 11">1.1.5.3</ecNumber>
    </recommendedName>
</protein>
<dbReference type="GO" id="GO:0006071">
    <property type="term" value="P:glycerol metabolic process"/>
    <property type="evidence" value="ECO:0007669"/>
    <property type="project" value="UniProtKB-KW"/>
</dbReference>
<dbReference type="FunFam" id="1.10.8.870:FF:000003">
    <property type="entry name" value="Glycerol-3-phosphate dehydrogenase"/>
    <property type="match status" value="1"/>
</dbReference>
<keyword evidence="6 11" id="KW-0285">Flavoprotein</keyword>
<dbReference type="InterPro" id="IPR000447">
    <property type="entry name" value="G3P_DH_FAD-dep"/>
</dbReference>
<keyword evidence="16" id="KW-1185">Reference proteome</keyword>
<evidence type="ECO:0000256" key="1">
    <source>
        <dbReference type="ARBA" id="ARBA00001974"/>
    </source>
</evidence>
<evidence type="ECO:0000256" key="3">
    <source>
        <dbReference type="ARBA" id="ARBA00007330"/>
    </source>
</evidence>
<evidence type="ECO:0000256" key="6">
    <source>
        <dbReference type="ARBA" id="ARBA00022630"/>
    </source>
</evidence>
<evidence type="ECO:0000259" key="14">
    <source>
        <dbReference type="Pfam" id="PF16901"/>
    </source>
</evidence>
<dbReference type="InterPro" id="IPR036188">
    <property type="entry name" value="FAD/NAD-bd_sf"/>
</dbReference>
<comment type="catalytic activity">
    <reaction evidence="10 11">
        <text>a quinone + sn-glycerol 3-phosphate = dihydroxyacetone phosphate + a quinol</text>
        <dbReference type="Rhea" id="RHEA:18977"/>
        <dbReference type="ChEBI" id="CHEBI:24646"/>
        <dbReference type="ChEBI" id="CHEBI:57597"/>
        <dbReference type="ChEBI" id="CHEBI:57642"/>
        <dbReference type="ChEBI" id="CHEBI:132124"/>
        <dbReference type="EC" id="1.1.5.3"/>
    </reaction>
</comment>
<dbReference type="EC" id="1.1.5.3" evidence="4 11"/>
<feature type="domain" description="Alpha-glycerophosphate oxidase C-terminal" evidence="14">
    <location>
        <begin position="388"/>
        <end position="512"/>
    </location>
</feature>
<evidence type="ECO:0000256" key="2">
    <source>
        <dbReference type="ARBA" id="ARBA00004496"/>
    </source>
</evidence>
<evidence type="ECO:0000256" key="11">
    <source>
        <dbReference type="RuleBase" id="RU361217"/>
    </source>
</evidence>
<evidence type="ECO:0000256" key="5">
    <source>
        <dbReference type="ARBA" id="ARBA00022490"/>
    </source>
</evidence>
<evidence type="ECO:0000256" key="10">
    <source>
        <dbReference type="ARBA" id="ARBA00049055"/>
    </source>
</evidence>
<organism evidence="15 16">
    <name type="scientific">Actinomadura rudentiformis</name>
    <dbReference type="NCBI Taxonomy" id="359158"/>
    <lineage>
        <taxon>Bacteria</taxon>
        <taxon>Bacillati</taxon>
        <taxon>Actinomycetota</taxon>
        <taxon>Actinomycetes</taxon>
        <taxon>Streptosporangiales</taxon>
        <taxon>Thermomonosporaceae</taxon>
        <taxon>Actinomadura</taxon>
    </lineage>
</organism>
<accession>A0A6H9YV77</accession>
<gene>
    <name evidence="15" type="ORF">F8566_31440</name>
</gene>
<dbReference type="Gene3D" id="3.30.9.10">
    <property type="entry name" value="D-Amino Acid Oxidase, subunit A, domain 2"/>
    <property type="match status" value="1"/>
</dbReference>
<dbReference type="Pfam" id="PF16901">
    <property type="entry name" value="DAO_C"/>
    <property type="match status" value="1"/>
</dbReference>
<name>A0A6H9YV77_9ACTN</name>
<evidence type="ECO:0000313" key="15">
    <source>
        <dbReference type="EMBL" id="KAB2344530.1"/>
    </source>
</evidence>
<dbReference type="RefSeq" id="WP_151565557.1">
    <property type="nucleotide sequence ID" value="NZ_WBMT01000016.1"/>
</dbReference>
<evidence type="ECO:0000256" key="8">
    <source>
        <dbReference type="ARBA" id="ARBA00022827"/>
    </source>
</evidence>
<dbReference type="EMBL" id="WBMT01000016">
    <property type="protein sequence ID" value="KAB2344530.1"/>
    <property type="molecule type" value="Genomic_DNA"/>
</dbReference>
<sequence length="550" mass="59426">MGSGEELDVLVVGGGVVGAGSAVDAATRGLSVGLVEARDWASGTSSRASKLIHGGLRYLEMLDFALVHEALRERGLMVQRLAPHLVRPVPFLYPLTHRVWERPYVGAGVLLYDTMSASGRISRGMPHHRHLTKKGALKVAPGLDPDSLVGAVQYWDAQVDDARHTMSLIRTAASYGALVANRARVVRYLRDGERVVGAVVADQESGEEIEVRARQVISATGVWTDETQALAEAASVHVRASKGVHLLVPRDRIDSSSGLILRTEKSVLFVIPWARHWIVGTTDTDWDLDKEHPTATAADIDYLLEHANRVLADPLTKDDIEGVYAGLRPLLSGASDQTAKLSREHLVGTPVPGLVVVAGGKYTTYRVMAKDAVDEAVRGLADERVPESVTEDVPLVGADGFKAMWNRRETLARQTGLPVRRIAQLLRRYGTLVDEVLAFIAADPSLAEPLPSGDAYLRAEVVYAATHEGARTVEDVLARRTRVSIESRDRGTASAEVTATLIGGVLGWDAERIADEAAAYVQQVEAERRAEEQPDDQAAVSMRAGGEKVA</sequence>
<dbReference type="InterPro" id="IPR031656">
    <property type="entry name" value="DAO_C"/>
</dbReference>
<dbReference type="PROSITE" id="PS00977">
    <property type="entry name" value="FAD_G3PDH_1"/>
    <property type="match status" value="1"/>
</dbReference>
<dbReference type="PROSITE" id="PS00978">
    <property type="entry name" value="FAD_G3PDH_2"/>
    <property type="match status" value="1"/>
</dbReference>
<evidence type="ECO:0000313" key="16">
    <source>
        <dbReference type="Proteomes" id="UP000468735"/>
    </source>
</evidence>
<keyword evidence="7" id="KW-0319">Glycerol metabolism</keyword>
<dbReference type="GO" id="GO:0009331">
    <property type="term" value="C:glycerol-3-phosphate dehydrogenase (FAD) complex"/>
    <property type="evidence" value="ECO:0007669"/>
    <property type="project" value="UniProtKB-UniRule"/>
</dbReference>
<dbReference type="Gene3D" id="3.50.50.60">
    <property type="entry name" value="FAD/NAD(P)-binding domain"/>
    <property type="match status" value="1"/>
</dbReference>